<name>A0A1B4Y3X2_MYCUL</name>
<protein>
    <submittedName>
        <fullName evidence="5">Polyprenyl synthetase</fullName>
    </submittedName>
</protein>
<dbReference type="PROSITE" id="PS00723">
    <property type="entry name" value="POLYPRENYL_SYNTHASE_1"/>
    <property type="match status" value="1"/>
</dbReference>
<dbReference type="GO" id="GO:0004659">
    <property type="term" value="F:prenyltransferase activity"/>
    <property type="evidence" value="ECO:0007669"/>
    <property type="project" value="InterPro"/>
</dbReference>
<dbReference type="GeneID" id="93437270"/>
<dbReference type="PANTHER" id="PTHR12001:SF86">
    <property type="entry name" value="GERANYLGERANYL DIPHOSPHATE SYNTHASE"/>
    <property type="match status" value="1"/>
</dbReference>
<dbReference type="PANTHER" id="PTHR12001">
    <property type="entry name" value="GERANYLGERANYL PYROPHOSPHATE SYNTHASE"/>
    <property type="match status" value="1"/>
</dbReference>
<keyword evidence="2" id="KW-0479">Metal-binding</keyword>
<dbReference type="InterPro" id="IPR033749">
    <property type="entry name" value="Polyprenyl_synt_CS"/>
</dbReference>
<dbReference type="AlphaFoldDB" id="A0A1B4Y3X2"/>
<comment type="pathway">
    <text evidence="1">Isoprenoid biosynthesis.</text>
</comment>
<organism evidence="5 6">
    <name type="scientific">Mycobacterium ulcerans subsp. shinshuense</name>
    <dbReference type="NCBI Taxonomy" id="1124626"/>
    <lineage>
        <taxon>Bacteria</taxon>
        <taxon>Bacillati</taxon>
        <taxon>Actinomycetota</taxon>
        <taxon>Actinomycetes</taxon>
        <taxon>Mycobacteriales</taxon>
        <taxon>Mycobacteriaceae</taxon>
        <taxon>Mycobacterium</taxon>
        <taxon>Mycobacterium ulcerans group</taxon>
    </lineage>
</organism>
<sequence length="345" mass="35913">MSLGMVNVANATPNAARALLKNARQECDPVLRTAVGWLSEPLAKMAGYHLGWWDVNGVPVDGSSGKSIRAALAFGAASACGDARAAAPVAAAVELMHNFSLVHDDVMDRDATRRGRATVWAVWGETNAIVLGDALHASAGRVLVEMLEPEVAANAVMRLESSCVTLCDGQFEDCDFETRESVSVDGYLEMAAGKTAGLMGCACALGALAANADPATVTAMHQFGFQLGLAFQIVDDVMGLWGDPNVTGKPVGSDLARRKKTFPVVAALGSGTEAAASLAQLYGAEEPMSADEVRQAIDLVETAGGRKAAERQADECIGAALAALPDSARSEDLIALTQLVIARDR</sequence>
<evidence type="ECO:0000313" key="5">
    <source>
        <dbReference type="EMBL" id="BAV41764.1"/>
    </source>
</evidence>
<dbReference type="SUPFAM" id="SSF48576">
    <property type="entry name" value="Terpenoid synthases"/>
    <property type="match status" value="1"/>
</dbReference>
<dbReference type="SFLD" id="SFLDS00005">
    <property type="entry name" value="Isoprenoid_Synthase_Type_I"/>
    <property type="match status" value="1"/>
</dbReference>
<dbReference type="NCBIfam" id="NF045549">
    <property type="entry name" value="GGPPsyn_IdsB"/>
    <property type="match status" value="1"/>
</dbReference>
<evidence type="ECO:0000313" key="6">
    <source>
        <dbReference type="Proteomes" id="UP000218067"/>
    </source>
</evidence>
<dbReference type="Proteomes" id="UP000218067">
    <property type="component" value="Chromosome"/>
</dbReference>
<evidence type="ECO:0000256" key="2">
    <source>
        <dbReference type="ARBA" id="ARBA00022723"/>
    </source>
</evidence>
<accession>A0A1B4Y3X2</accession>
<dbReference type="SFLD" id="SFLDG01017">
    <property type="entry name" value="Polyprenyl_Transferase_Like"/>
    <property type="match status" value="1"/>
</dbReference>
<evidence type="ECO:0000256" key="3">
    <source>
        <dbReference type="ARBA" id="ARBA00022842"/>
    </source>
</evidence>
<dbReference type="Gene3D" id="1.10.600.10">
    <property type="entry name" value="Farnesyl Diphosphate Synthase"/>
    <property type="match status" value="1"/>
</dbReference>
<comment type="similarity">
    <text evidence="4">Belongs to the FPP/GGPP synthase family.</text>
</comment>
<dbReference type="GO" id="GO:0046872">
    <property type="term" value="F:metal ion binding"/>
    <property type="evidence" value="ECO:0007669"/>
    <property type="project" value="UniProtKB-KW"/>
</dbReference>
<dbReference type="InterPro" id="IPR000092">
    <property type="entry name" value="Polyprenyl_synt"/>
</dbReference>
<dbReference type="EMBL" id="AP017624">
    <property type="protein sequence ID" value="BAV41764.1"/>
    <property type="molecule type" value="Genomic_DNA"/>
</dbReference>
<dbReference type="CDD" id="cd00685">
    <property type="entry name" value="Trans_IPPS_HT"/>
    <property type="match status" value="1"/>
</dbReference>
<dbReference type="InterPro" id="IPR008949">
    <property type="entry name" value="Isoprenoid_synthase_dom_sf"/>
</dbReference>
<reference evidence="5 6" key="1">
    <citation type="submission" date="2016-08" db="EMBL/GenBank/DDBJ databases">
        <title>Complete genome sequence of Mycobacterium shinshuense, a subspecies of M. ulcerans.</title>
        <authorList>
            <person name="Yoshida M."/>
            <person name="Ogura Y."/>
            <person name="Hayashi T."/>
            <person name="Hoshino Y."/>
        </authorList>
    </citation>
    <scope>NUCLEOTIDE SEQUENCE [LARGE SCALE GENOMIC DNA]</scope>
    <source>
        <strain evidence="6">ATCC 33728</strain>
    </source>
</reference>
<keyword evidence="3" id="KW-0460">Magnesium</keyword>
<evidence type="ECO:0000256" key="1">
    <source>
        <dbReference type="ARBA" id="ARBA00005128"/>
    </source>
</evidence>
<proteinExistence type="inferred from homology"/>
<gene>
    <name evidence="5" type="primary">idsB</name>
    <name evidence="5" type="ORF">SHTP_2668</name>
</gene>
<evidence type="ECO:0000256" key="4">
    <source>
        <dbReference type="RuleBase" id="RU004466"/>
    </source>
</evidence>
<dbReference type="RefSeq" id="WP_096370902.1">
    <property type="nucleotide sequence ID" value="NZ_AP017624.1"/>
</dbReference>
<dbReference type="GO" id="GO:0008299">
    <property type="term" value="P:isoprenoid biosynthetic process"/>
    <property type="evidence" value="ECO:0007669"/>
    <property type="project" value="InterPro"/>
</dbReference>
<dbReference type="Pfam" id="PF00348">
    <property type="entry name" value="polyprenyl_synt"/>
    <property type="match status" value="1"/>
</dbReference>
<keyword evidence="4" id="KW-0808">Transferase</keyword>
<dbReference type="PROSITE" id="PS00444">
    <property type="entry name" value="POLYPRENYL_SYNTHASE_2"/>
    <property type="match status" value="1"/>
</dbReference>